<dbReference type="OrthoDB" id="9771433at2"/>
<dbReference type="Gene3D" id="3.20.20.60">
    <property type="entry name" value="Phosphoenolpyruvate-binding domains"/>
    <property type="match status" value="1"/>
</dbReference>
<dbReference type="InterPro" id="IPR039556">
    <property type="entry name" value="ICL/PEPM"/>
</dbReference>
<dbReference type="RefSeq" id="WP_061165145.1">
    <property type="nucleotide sequence ID" value="NZ_FCOI02000061.1"/>
</dbReference>
<dbReference type="PANTHER" id="PTHR42905">
    <property type="entry name" value="PHOSPHOENOLPYRUVATE CARBOXYLASE"/>
    <property type="match status" value="1"/>
</dbReference>
<protein>
    <submittedName>
        <fullName evidence="1">Carboxyvinyl-carboxyphosphonate phosphorylmutase</fullName>
    </submittedName>
</protein>
<organism evidence="1 2">
    <name type="scientific">Caballeronia temeraria</name>
    <dbReference type="NCBI Taxonomy" id="1777137"/>
    <lineage>
        <taxon>Bacteria</taxon>
        <taxon>Pseudomonadati</taxon>
        <taxon>Pseudomonadota</taxon>
        <taxon>Betaproteobacteria</taxon>
        <taxon>Burkholderiales</taxon>
        <taxon>Burkholderiaceae</taxon>
        <taxon>Caballeronia</taxon>
    </lineage>
</organism>
<name>A0A158DWV1_9BURK</name>
<dbReference type="Proteomes" id="UP000054624">
    <property type="component" value="Unassembled WGS sequence"/>
</dbReference>
<dbReference type="CDD" id="cd00377">
    <property type="entry name" value="ICL_PEPM"/>
    <property type="match status" value="1"/>
</dbReference>
<keyword evidence="2" id="KW-1185">Reference proteome</keyword>
<reference evidence="2" key="1">
    <citation type="submission" date="2016-01" db="EMBL/GenBank/DDBJ databases">
        <authorList>
            <person name="Peeters Charlotte."/>
        </authorList>
    </citation>
    <scope>NUCLEOTIDE SEQUENCE [LARGE SCALE GENOMIC DNA]</scope>
</reference>
<proteinExistence type="predicted"/>
<gene>
    <name evidence="1" type="ORF">AWB76_07652</name>
</gene>
<accession>A0A158DWV1</accession>
<dbReference type="STRING" id="1777137.AWB76_07652"/>
<dbReference type="PANTHER" id="PTHR42905:SF5">
    <property type="entry name" value="CARBOXYVINYL-CARBOXYPHOSPHONATE PHOSPHORYLMUTASE, CHLOROPLASTIC"/>
    <property type="match status" value="1"/>
</dbReference>
<dbReference type="InterPro" id="IPR040442">
    <property type="entry name" value="Pyrv_kinase-like_dom_sf"/>
</dbReference>
<dbReference type="SUPFAM" id="SSF51621">
    <property type="entry name" value="Phosphoenolpyruvate/pyruvate domain"/>
    <property type="match status" value="1"/>
</dbReference>
<dbReference type="AlphaFoldDB" id="A0A158DWV1"/>
<sequence>MKDHMLTGAAKLREIVKRDRATIVPLALDPISARMAEAAGFETLYLGGGTLGYLKTGTEANISLSEMVQLGVEMRSATELPIILDGTCGWGDPMHMHHTIAMAEAAGFAAIELEDQLIPRRAHHHIDIEHVIPMEMMVEKIKEAVAARRNPDFMIIARTNALRSVSMSEGLRRAEAYKRAGADMLYVLQKRTDPSEIRTIGESLEGPLFFGMLAGLGSIGMPVEEMSALGYRLIGDGSTPFLARQRALRLAYEALAKGLPDPTIGDEYEIETRLVHQAIDLRKLLDIEIRTVEH</sequence>
<dbReference type="Pfam" id="PF13714">
    <property type="entry name" value="PEP_mutase"/>
    <property type="match status" value="1"/>
</dbReference>
<dbReference type="InterPro" id="IPR015813">
    <property type="entry name" value="Pyrv/PenolPyrv_kinase-like_dom"/>
</dbReference>
<dbReference type="GO" id="GO:0016833">
    <property type="term" value="F:oxo-acid-lyase activity"/>
    <property type="evidence" value="ECO:0007669"/>
    <property type="project" value="UniProtKB-ARBA"/>
</dbReference>
<evidence type="ECO:0000313" key="1">
    <source>
        <dbReference type="EMBL" id="SAK99109.1"/>
    </source>
</evidence>
<dbReference type="EMBL" id="FCOI02000061">
    <property type="protein sequence ID" value="SAK99109.1"/>
    <property type="molecule type" value="Genomic_DNA"/>
</dbReference>
<evidence type="ECO:0000313" key="2">
    <source>
        <dbReference type="Proteomes" id="UP000054624"/>
    </source>
</evidence>